<dbReference type="Proteomes" id="UP000590511">
    <property type="component" value="Unassembled WGS sequence"/>
</dbReference>
<reference evidence="1 4" key="2">
    <citation type="submission" date="2021-01" db="EMBL/GenBank/DDBJ databases">
        <title>Whole genome shotgun sequence of Actinoplanes lobatus NBRC 12513.</title>
        <authorList>
            <person name="Komaki H."/>
            <person name="Tamura T."/>
        </authorList>
    </citation>
    <scope>NUCLEOTIDE SEQUENCE [LARGE SCALE GENOMIC DNA]</scope>
    <source>
        <strain evidence="1 4">NBRC 12513</strain>
    </source>
</reference>
<organism evidence="2 3">
    <name type="scientific">Actinoplanes lobatus</name>
    <dbReference type="NCBI Taxonomy" id="113568"/>
    <lineage>
        <taxon>Bacteria</taxon>
        <taxon>Bacillati</taxon>
        <taxon>Actinomycetota</taxon>
        <taxon>Actinomycetes</taxon>
        <taxon>Micromonosporales</taxon>
        <taxon>Micromonosporaceae</taxon>
        <taxon>Actinoplanes</taxon>
    </lineage>
</organism>
<evidence type="ECO:0008006" key="5">
    <source>
        <dbReference type="Google" id="ProtNLM"/>
    </source>
</evidence>
<proteinExistence type="predicted"/>
<dbReference type="EMBL" id="JACHNC010000001">
    <property type="protein sequence ID" value="MBB4747751.1"/>
    <property type="molecule type" value="Genomic_DNA"/>
</dbReference>
<evidence type="ECO:0000313" key="4">
    <source>
        <dbReference type="Proteomes" id="UP000631312"/>
    </source>
</evidence>
<dbReference type="EMBL" id="BOMP01000156">
    <property type="protein sequence ID" value="GIE45178.1"/>
    <property type="molecule type" value="Genomic_DNA"/>
</dbReference>
<accession>A0A7W7MEZ9</accession>
<keyword evidence="4" id="KW-1185">Reference proteome</keyword>
<name>A0A7W7MEZ9_9ACTN</name>
<dbReference type="Proteomes" id="UP000631312">
    <property type="component" value="Unassembled WGS sequence"/>
</dbReference>
<evidence type="ECO:0000313" key="2">
    <source>
        <dbReference type="EMBL" id="MBB4747751.1"/>
    </source>
</evidence>
<reference evidence="2 3" key="1">
    <citation type="submission" date="2020-08" db="EMBL/GenBank/DDBJ databases">
        <title>Sequencing the genomes of 1000 actinobacteria strains.</title>
        <authorList>
            <person name="Klenk H.-P."/>
        </authorList>
    </citation>
    <scope>NUCLEOTIDE SEQUENCE [LARGE SCALE GENOMIC DNA]</scope>
    <source>
        <strain evidence="2 3">DSM 43150</strain>
    </source>
</reference>
<evidence type="ECO:0000313" key="1">
    <source>
        <dbReference type="EMBL" id="GIE45178.1"/>
    </source>
</evidence>
<comment type="caution">
    <text evidence="2">The sequence shown here is derived from an EMBL/GenBank/DDBJ whole genome shotgun (WGS) entry which is preliminary data.</text>
</comment>
<sequence>MADPVLYYPLQLLKLGMSAGPDTGREALLVNALESASRAVETYCGNRIFYRSALTALSLRVRGRVVECDDGDELLVPDLAAPPTLVEIRTGRGGEWKPVTAYDVEPGDALIFDRPARLLLAGPAAWGFDRVRITAEWGWPAVPADIREATKLLATRLYLRKDSPDGTAGVGEWGPVRVAASDPDVRALLEPFRLESAG</sequence>
<protein>
    <recommendedName>
        <fullName evidence="5">PhiE125 gp8 family phage protein</fullName>
    </recommendedName>
</protein>
<evidence type="ECO:0000313" key="3">
    <source>
        <dbReference type="Proteomes" id="UP000590511"/>
    </source>
</evidence>
<gene>
    <name evidence="1" type="ORF">Alo02nite_80760</name>
    <name evidence="2" type="ORF">BJ964_001912</name>
</gene>
<dbReference type="AlphaFoldDB" id="A0A7W7MEZ9"/>
<dbReference type="RefSeq" id="WP_188120350.1">
    <property type="nucleotide sequence ID" value="NZ_BOMP01000156.1"/>
</dbReference>